<dbReference type="EMBL" id="CP004025">
    <property type="protein sequence ID" value="AGC49034.1"/>
    <property type="molecule type" value="Genomic_DNA"/>
</dbReference>
<dbReference type="HOGENOM" id="CLU_091669_0_0_7"/>
<dbReference type="OrthoDB" id="5509251at2"/>
<dbReference type="Pfam" id="PF07791">
    <property type="entry name" value="Imm11"/>
    <property type="match status" value="1"/>
</dbReference>
<sequence>MSRPSRYFMLKTDVQAGNWYLGDPLNEAGEEVDDIWEFSEGHPVHPGGRLTLPISEPGRRLDYTTAGAGWTPIVHVKVATLLAEMAPDDVQLIPVDVEDCPEQYVMLVVTKLIRCIDDQATEEVLYWKPEDERPDKLGKYRSVYGMRIDPTKVGDTQVFRTWGWDIALIVSQDIKQALERAGITGARFEEV</sequence>
<dbReference type="AlphaFoldDB" id="L7UR36"/>
<reference evidence="2 3" key="1">
    <citation type="journal article" date="2013" name="Genome Announc.">
        <title>Complete genome sequence of Myxococcus stipitatus strain DSM 14675, a fruiting myxobacterium.</title>
        <authorList>
            <person name="Huntley S."/>
            <person name="Kneip S."/>
            <person name="Treuner-Lange A."/>
            <person name="Sogaard-Andersen L."/>
        </authorList>
    </citation>
    <scope>NUCLEOTIDE SEQUENCE [LARGE SCALE GENOMIC DNA]</scope>
    <source>
        <strain evidence="3">DSM 14675 / JCM 12634 / Mx s8</strain>
    </source>
</reference>
<gene>
    <name evidence="2" type="ordered locus">MYSTI_07762</name>
</gene>
<dbReference type="InterPro" id="IPR012433">
    <property type="entry name" value="Imm11"/>
</dbReference>
<name>L7UR36_MYXSD</name>
<keyword evidence="3" id="KW-1185">Reference proteome</keyword>
<protein>
    <recommendedName>
        <fullName evidence="1">Immunity MXAN-0049 protein domain-containing protein</fullName>
    </recommendedName>
</protein>
<dbReference type="RefSeq" id="WP_015353287.1">
    <property type="nucleotide sequence ID" value="NC_020126.1"/>
</dbReference>
<dbReference type="PATRIC" id="fig|1278073.3.peg.7898"/>
<proteinExistence type="predicted"/>
<feature type="domain" description="Immunity MXAN-0049 protein" evidence="1">
    <location>
        <begin position="95"/>
        <end position="191"/>
    </location>
</feature>
<evidence type="ECO:0000259" key="1">
    <source>
        <dbReference type="Pfam" id="PF07791"/>
    </source>
</evidence>
<evidence type="ECO:0000313" key="2">
    <source>
        <dbReference type="EMBL" id="AGC49034.1"/>
    </source>
</evidence>
<accession>L7UR36</accession>
<dbReference type="KEGG" id="msd:MYSTI_07762"/>
<organism evidence="2 3">
    <name type="scientific">Myxococcus stipitatus (strain DSM 14675 / JCM 12634 / Mx s8)</name>
    <dbReference type="NCBI Taxonomy" id="1278073"/>
    <lineage>
        <taxon>Bacteria</taxon>
        <taxon>Pseudomonadati</taxon>
        <taxon>Myxococcota</taxon>
        <taxon>Myxococcia</taxon>
        <taxon>Myxococcales</taxon>
        <taxon>Cystobacterineae</taxon>
        <taxon>Myxococcaceae</taxon>
        <taxon>Myxococcus</taxon>
    </lineage>
</organism>
<evidence type="ECO:0000313" key="3">
    <source>
        <dbReference type="Proteomes" id="UP000011131"/>
    </source>
</evidence>
<dbReference type="Proteomes" id="UP000011131">
    <property type="component" value="Chromosome"/>
</dbReference>